<organism evidence="2 3">
    <name type="scientific">Sphingopyxis terrae subsp. terrae NBRC 15098</name>
    <dbReference type="NCBI Taxonomy" id="1219058"/>
    <lineage>
        <taxon>Bacteria</taxon>
        <taxon>Pseudomonadati</taxon>
        <taxon>Pseudomonadota</taxon>
        <taxon>Alphaproteobacteria</taxon>
        <taxon>Sphingomonadales</taxon>
        <taxon>Sphingomonadaceae</taxon>
        <taxon>Sphingopyxis</taxon>
    </lineage>
</organism>
<evidence type="ECO:0000313" key="2">
    <source>
        <dbReference type="EMBL" id="AMU96156.1"/>
    </source>
</evidence>
<gene>
    <name evidence="2" type="ORF">AOA14_16250</name>
</gene>
<dbReference type="STRING" id="1219058.AOA14_16250"/>
<evidence type="ECO:0000256" key="1">
    <source>
        <dbReference type="SAM" id="SignalP"/>
    </source>
</evidence>
<evidence type="ECO:0000313" key="3">
    <source>
        <dbReference type="Proteomes" id="UP000076234"/>
    </source>
</evidence>
<dbReference type="Proteomes" id="UP000076234">
    <property type="component" value="Chromosome"/>
</dbReference>
<reference evidence="3" key="1">
    <citation type="submission" date="2015-11" db="EMBL/GenBank/DDBJ databases">
        <title>Complete genome sequence of a polyethylene glycol-degrading strain Sphingopyxis terrae strain 203-1 (NBRC 15098).</title>
        <authorList>
            <person name="Yoshiyuki O."/>
            <person name="Shouta N."/>
            <person name="Nagata Y."/>
            <person name="Numata M."/>
            <person name="Tsuchikane K."/>
            <person name="Hosoyama A."/>
            <person name="Yamazoe A."/>
            <person name="Tsuda M."/>
            <person name="Fujita N."/>
            <person name="Kawai F."/>
        </authorList>
    </citation>
    <scope>NUCLEOTIDE SEQUENCE [LARGE SCALE GENOMIC DNA]</scope>
    <source>
        <strain evidence="3">203-1</strain>
    </source>
</reference>
<feature type="chain" id="PRO_5007502589" evidence="1">
    <location>
        <begin position="28"/>
        <end position="399"/>
    </location>
</feature>
<protein>
    <submittedName>
        <fullName evidence="2">Uncharacterized protein</fullName>
    </submittedName>
</protein>
<sequence>MINPKPLSILPIALAAVLTAAATDARAQSNEEKLRSMAQFYGVATYALGANERCDLLDQGEYRGLIVLRDALARDLSRATTAEIFASLNHLPTGMKDWDKGCLSRRAHGTEWGRIDRALLIAHAVQAAPAAIASDPATCAMDDYGFRLPRSDWKIAAATAARHHGGSDRTTFEGLQKMFAGLVEADCARASTSRLMQAGFDTLWHVEDNAQALPGAGTSASPGSSLAGKYQSVIAVRKLGSWRLRHGPFTGDMLRDGLNSYRLAERGDGPTAFMHLTSAGLFGGPAGQILFRPSGGWAVHLGGNAAAIAARLSDGTNMPLTKVAGSGSAGLGSARFELPTASVAALADKADATEVQLAWQDGDGKWTPFLGLGRKPEVQKFTLGQVRQAIAWATVPRPE</sequence>
<reference evidence="2 3" key="2">
    <citation type="journal article" date="2016" name="Genome Announc.">
        <title>Complete Genome Sequence of Sphingopyxis terrae Strain 203-1 (NBRC 111660), a Polyethylene Glycol Degrader.</title>
        <authorList>
            <person name="Ohtsubo Y."/>
            <person name="Nonoyama S."/>
            <person name="Nagata Y."/>
            <person name="Numata M."/>
            <person name="Tsuchikane K."/>
            <person name="Hosoyama A."/>
            <person name="Yamazoe A."/>
            <person name="Tsuda M."/>
            <person name="Fujita N."/>
            <person name="Kawai F."/>
        </authorList>
    </citation>
    <scope>NUCLEOTIDE SEQUENCE [LARGE SCALE GENOMIC DNA]</scope>
    <source>
        <strain evidence="2 3">203-1</strain>
    </source>
</reference>
<accession>A0A142W274</accession>
<dbReference type="AlphaFoldDB" id="A0A142W274"/>
<name>A0A142W274_9SPHN</name>
<dbReference type="RefSeq" id="WP_062902541.1">
    <property type="nucleotide sequence ID" value="NZ_CP013342.1"/>
</dbReference>
<keyword evidence="1" id="KW-0732">Signal</keyword>
<feature type="signal peptide" evidence="1">
    <location>
        <begin position="1"/>
        <end position="27"/>
    </location>
</feature>
<dbReference type="EMBL" id="CP013342">
    <property type="protein sequence ID" value="AMU96156.1"/>
    <property type="molecule type" value="Genomic_DNA"/>
</dbReference>
<dbReference type="KEGG" id="ster:AOA14_16250"/>
<proteinExistence type="predicted"/>